<comment type="caution">
    <text evidence="2">The sequence shown here is derived from an EMBL/GenBank/DDBJ whole genome shotgun (WGS) entry which is preliminary data.</text>
</comment>
<name>A0A8I1J6B2_PAEPO</name>
<proteinExistence type="predicted"/>
<dbReference type="RefSeq" id="WP_029515543.1">
    <property type="nucleotide sequence ID" value="NZ_ALJV01000063.1"/>
</dbReference>
<reference evidence="2" key="1">
    <citation type="submission" date="2020-12" db="EMBL/GenBank/DDBJ databases">
        <title>Paenibacillus polymyxa LMG 27872: a double-edged sword.</title>
        <authorList>
            <person name="Langendries S."/>
            <person name="Garcia Mendez S."/>
            <person name="Beirinckx S."/>
            <person name="Viaene T."/>
            <person name="Baeyen S."/>
            <person name="Goeminne G."/>
            <person name="Willems A."/>
            <person name="Debode J."/>
            <person name="Goormachtig S."/>
        </authorList>
    </citation>
    <scope>NUCLEOTIDE SEQUENCE</scope>
    <source>
        <strain evidence="2">LMG 27872</strain>
    </source>
</reference>
<dbReference type="Gene3D" id="3.40.630.30">
    <property type="match status" value="1"/>
</dbReference>
<evidence type="ECO:0000259" key="1">
    <source>
        <dbReference type="PROSITE" id="PS51186"/>
    </source>
</evidence>
<dbReference type="PROSITE" id="PS51186">
    <property type="entry name" value="GNAT"/>
    <property type="match status" value="1"/>
</dbReference>
<organism evidence="2 3">
    <name type="scientific">Paenibacillus polymyxa</name>
    <name type="common">Bacillus polymyxa</name>
    <dbReference type="NCBI Taxonomy" id="1406"/>
    <lineage>
        <taxon>Bacteria</taxon>
        <taxon>Bacillati</taxon>
        <taxon>Bacillota</taxon>
        <taxon>Bacilli</taxon>
        <taxon>Bacillales</taxon>
        <taxon>Paenibacillaceae</taxon>
        <taxon>Paenibacillus</taxon>
    </lineage>
</organism>
<dbReference type="InterPro" id="IPR016181">
    <property type="entry name" value="Acyl_CoA_acyltransferase"/>
</dbReference>
<dbReference type="Proteomes" id="UP000650605">
    <property type="component" value="Unassembled WGS sequence"/>
</dbReference>
<dbReference type="AlphaFoldDB" id="A0A8I1J6B2"/>
<dbReference type="SUPFAM" id="SSF55729">
    <property type="entry name" value="Acyl-CoA N-acyltransferases (Nat)"/>
    <property type="match status" value="1"/>
</dbReference>
<accession>A0A8I1J6B2</accession>
<protein>
    <submittedName>
        <fullName evidence="2">GNAT family N-acetyltransferase</fullName>
    </submittedName>
</protein>
<feature type="domain" description="N-acetyltransferase" evidence="1">
    <location>
        <begin position="133"/>
        <end position="270"/>
    </location>
</feature>
<gene>
    <name evidence="2" type="ORF">JDW19_14055</name>
</gene>
<dbReference type="Pfam" id="PF08445">
    <property type="entry name" value="FR47"/>
    <property type="match status" value="1"/>
</dbReference>
<dbReference type="EMBL" id="JAEHFQ010000007">
    <property type="protein sequence ID" value="MBM0634236.1"/>
    <property type="molecule type" value="Genomic_DNA"/>
</dbReference>
<keyword evidence="2" id="KW-0808">Transferase</keyword>
<sequence>MIEQLVPNDDILNQNLFLADEVRYHLIHRICESEGSTCLKTSDKNMVFAQSPGHKAWLWISQQITDNHKLTYIGELLRYLKGTTLSGVCGDAETVEKFANAYAQRRHAAQVHTHMVMESYFCPKYKKPSGVEGMIRQSIPEDVQLVAQFLAGFSEEALGSFIDPVSQISVAEKTIGTGNLYLWIVNNMPVSMANIAHRSPRHARINAVYTPPNLRKKGFASGMVSELCSILENEHLVPMLYADLKNSVSNQVYKNIGFKEAGKITDITFE</sequence>
<dbReference type="InterPro" id="IPR013653">
    <property type="entry name" value="GCN5-like_dom"/>
</dbReference>
<dbReference type="InterPro" id="IPR000182">
    <property type="entry name" value="GNAT_dom"/>
</dbReference>
<evidence type="ECO:0000313" key="3">
    <source>
        <dbReference type="Proteomes" id="UP000650605"/>
    </source>
</evidence>
<evidence type="ECO:0000313" key="2">
    <source>
        <dbReference type="EMBL" id="MBM0634236.1"/>
    </source>
</evidence>
<dbReference type="GO" id="GO:0016747">
    <property type="term" value="F:acyltransferase activity, transferring groups other than amino-acyl groups"/>
    <property type="evidence" value="ECO:0007669"/>
    <property type="project" value="InterPro"/>
</dbReference>